<dbReference type="AlphaFoldDB" id="A0A376FAH6"/>
<dbReference type="Gene3D" id="3.30.70.100">
    <property type="match status" value="1"/>
</dbReference>
<proteinExistence type="predicted"/>
<evidence type="ECO:0000313" key="3">
    <source>
        <dbReference type="EMBL" id="STD20266.1"/>
    </source>
</evidence>
<accession>A0A376FAH6</accession>
<evidence type="ECO:0000313" key="2">
    <source>
        <dbReference type="EMBL" id="MBJ6597043.1"/>
    </source>
</evidence>
<dbReference type="Proteomes" id="UP000255163">
    <property type="component" value="Unassembled WGS sequence"/>
</dbReference>
<dbReference type="EMBL" id="UFYI01000007">
    <property type="protein sequence ID" value="STD20266.1"/>
    <property type="molecule type" value="Genomic_DNA"/>
</dbReference>
<evidence type="ECO:0000313" key="4">
    <source>
        <dbReference type="Proteomes" id="UP000255163"/>
    </source>
</evidence>
<evidence type="ECO:0000259" key="1">
    <source>
        <dbReference type="Pfam" id="PF07045"/>
    </source>
</evidence>
<dbReference type="RefSeq" id="WP_054830008.1">
    <property type="nucleotide sequence ID" value="NZ_AP028420.1"/>
</dbReference>
<dbReference type="Proteomes" id="UP000641429">
    <property type="component" value="Unassembled WGS sequence"/>
</dbReference>
<dbReference type="InterPro" id="IPR010753">
    <property type="entry name" value="DUF1330"/>
</dbReference>
<protein>
    <submittedName>
        <fullName evidence="2">DUF1330 domain-containing protein</fullName>
    </submittedName>
    <submittedName>
        <fullName evidence="3">Uncharacterized conserved protein</fullName>
    </submittedName>
</protein>
<name>A0A376FAH6_ENTAS</name>
<gene>
    <name evidence="2" type="ORF">JGT27_15230</name>
    <name evidence="3" type="ORF">NCTC12123_01793</name>
</gene>
<reference evidence="2" key="2">
    <citation type="submission" date="2020-12" db="EMBL/GenBank/DDBJ databases">
        <title>Molecular epidemiology of VIM- metallo-b-lactamase-producing Enterobacter cloacae complex isolated in France between 2015 and 2018.</title>
        <authorList>
            <person name="Emeraud C."/>
            <person name="Petit C."/>
            <person name="Bonnin R."/>
            <person name="Naas T."/>
            <person name="Dortet L."/>
        </authorList>
    </citation>
    <scope>NUCLEOTIDE SEQUENCE</scope>
    <source>
        <strain evidence="2">170C2</strain>
    </source>
</reference>
<sequence>MPAFVHINLRVIDPARQASLAPRFTSALEEAGGKIVHFGAVAQLLEGEVEPLPYAGIFEFPTLEQALAFYHSEKYAPIKAERQLAQEARMFIVATE</sequence>
<dbReference type="InterPro" id="IPR011008">
    <property type="entry name" value="Dimeric_a/b-barrel"/>
</dbReference>
<organism evidence="3 4">
    <name type="scientific">Enterobacter asburiae</name>
    <dbReference type="NCBI Taxonomy" id="61645"/>
    <lineage>
        <taxon>Bacteria</taxon>
        <taxon>Pseudomonadati</taxon>
        <taxon>Pseudomonadota</taxon>
        <taxon>Gammaproteobacteria</taxon>
        <taxon>Enterobacterales</taxon>
        <taxon>Enterobacteriaceae</taxon>
        <taxon>Enterobacter</taxon>
        <taxon>Enterobacter cloacae complex</taxon>
    </lineage>
</organism>
<dbReference type="EMBL" id="JAELXN010000053">
    <property type="protein sequence ID" value="MBJ6597043.1"/>
    <property type="molecule type" value="Genomic_DNA"/>
</dbReference>
<reference evidence="3 4" key="1">
    <citation type="submission" date="2018-06" db="EMBL/GenBank/DDBJ databases">
        <authorList>
            <consortium name="Pathogen Informatics"/>
            <person name="Doyle S."/>
        </authorList>
    </citation>
    <scope>NUCLEOTIDE SEQUENCE [LARGE SCALE GENOMIC DNA]</scope>
    <source>
        <strain evidence="3 4">NCTC12123</strain>
    </source>
</reference>
<dbReference type="SUPFAM" id="SSF54909">
    <property type="entry name" value="Dimeric alpha+beta barrel"/>
    <property type="match status" value="1"/>
</dbReference>
<feature type="domain" description="DUF1330" evidence="1">
    <location>
        <begin position="3"/>
        <end position="94"/>
    </location>
</feature>
<dbReference type="Pfam" id="PF07045">
    <property type="entry name" value="DUF1330"/>
    <property type="match status" value="1"/>
</dbReference>